<gene>
    <name evidence="1" type="ORF">METZ01_LOCUS279166</name>
</gene>
<organism evidence="1">
    <name type="scientific">marine metagenome</name>
    <dbReference type="NCBI Taxonomy" id="408172"/>
    <lineage>
        <taxon>unclassified sequences</taxon>
        <taxon>metagenomes</taxon>
        <taxon>ecological metagenomes</taxon>
    </lineage>
</organism>
<dbReference type="EMBL" id="UINC01081973">
    <property type="protein sequence ID" value="SVC26312.1"/>
    <property type="molecule type" value="Genomic_DNA"/>
</dbReference>
<sequence>MAPLIMIMAGAQGVEPQPTEPESVVLPLDNARVLLFFERS</sequence>
<protein>
    <submittedName>
        <fullName evidence="1">Uncharacterized protein</fullName>
    </submittedName>
</protein>
<evidence type="ECO:0000313" key="1">
    <source>
        <dbReference type="EMBL" id="SVC26312.1"/>
    </source>
</evidence>
<reference evidence="1" key="1">
    <citation type="submission" date="2018-05" db="EMBL/GenBank/DDBJ databases">
        <authorList>
            <person name="Lanie J.A."/>
            <person name="Ng W.-L."/>
            <person name="Kazmierczak K.M."/>
            <person name="Andrzejewski T.M."/>
            <person name="Davidsen T.M."/>
            <person name="Wayne K.J."/>
            <person name="Tettelin H."/>
            <person name="Glass J.I."/>
            <person name="Rusch D."/>
            <person name="Podicherti R."/>
            <person name="Tsui H.-C.T."/>
            <person name="Winkler M.E."/>
        </authorList>
    </citation>
    <scope>NUCLEOTIDE SEQUENCE</scope>
</reference>
<dbReference type="AlphaFoldDB" id="A0A382KSV9"/>
<accession>A0A382KSV9</accession>
<proteinExistence type="predicted"/>
<name>A0A382KSV9_9ZZZZ</name>